<comment type="subcellular location">
    <subcellularLocation>
        <location evidence="1">Cell membrane</location>
        <topology evidence="1">Single-pass type I membrane protein</topology>
    </subcellularLocation>
    <subcellularLocation>
        <location evidence="2">Cell projection</location>
        <location evidence="2">Growth cone</location>
    </subcellularLocation>
</comment>
<dbReference type="PROSITE" id="PS50853">
    <property type="entry name" value="FN3"/>
    <property type="match status" value="4"/>
</dbReference>
<keyword evidence="11" id="KW-1015">Disulfide bond</keyword>
<dbReference type="GeneID" id="113048167"/>
<keyword evidence="6 20" id="KW-0732">Signal</keyword>
<evidence type="ECO:0000256" key="14">
    <source>
        <dbReference type="ARBA" id="ARBA00023319"/>
    </source>
</evidence>
<keyword evidence="9 19" id="KW-1133">Transmembrane helix</keyword>
<feature type="domain" description="Fibronectin type-III" evidence="22">
    <location>
        <begin position="828"/>
        <end position="930"/>
    </location>
</feature>
<evidence type="ECO:0000256" key="5">
    <source>
        <dbReference type="ARBA" id="ARBA00022692"/>
    </source>
</evidence>
<dbReference type="InterPro" id="IPR003598">
    <property type="entry name" value="Ig_sub2"/>
</dbReference>
<gene>
    <name evidence="24" type="primary">LOC113048167</name>
</gene>
<dbReference type="FunFam" id="2.60.40.10:FF:000347">
    <property type="entry name" value="Neuronal cell adhesion molecule"/>
    <property type="match status" value="1"/>
</dbReference>
<dbReference type="Proteomes" id="UP000515129">
    <property type="component" value="Chromosome 29"/>
</dbReference>
<comment type="similarity">
    <text evidence="3">Belongs to the immunoglobulin superfamily. L1/neurofascin/NgCAM family.</text>
</comment>
<evidence type="ECO:0000256" key="11">
    <source>
        <dbReference type="ARBA" id="ARBA00023157"/>
    </source>
</evidence>
<evidence type="ECO:0000256" key="16">
    <source>
        <dbReference type="ARBA" id="ARBA00063896"/>
    </source>
</evidence>
<keyword evidence="13" id="KW-0966">Cell projection</keyword>
<dbReference type="Pfam" id="PF07679">
    <property type="entry name" value="I-set"/>
    <property type="match status" value="2"/>
</dbReference>
<dbReference type="InterPro" id="IPR036179">
    <property type="entry name" value="Ig-like_dom_sf"/>
</dbReference>
<evidence type="ECO:0000256" key="15">
    <source>
        <dbReference type="ARBA" id="ARBA00060042"/>
    </source>
</evidence>
<feature type="domain" description="Ig-like" evidence="21">
    <location>
        <begin position="445"/>
        <end position="531"/>
    </location>
</feature>
<evidence type="ECO:0000256" key="10">
    <source>
        <dbReference type="ARBA" id="ARBA00023136"/>
    </source>
</evidence>
<dbReference type="GO" id="GO:0009986">
    <property type="term" value="C:cell surface"/>
    <property type="evidence" value="ECO:0007669"/>
    <property type="project" value="UniProtKB-ARBA"/>
</dbReference>
<dbReference type="Pfam" id="PF00041">
    <property type="entry name" value="fn3"/>
    <property type="match status" value="4"/>
</dbReference>
<feature type="domain" description="Ig-like" evidence="21">
    <location>
        <begin position="352"/>
        <end position="439"/>
    </location>
</feature>
<feature type="signal peptide" evidence="20">
    <location>
        <begin position="1"/>
        <end position="26"/>
    </location>
</feature>
<dbReference type="PRINTS" id="PR00014">
    <property type="entry name" value="FNTYPEIII"/>
</dbReference>
<dbReference type="InterPro" id="IPR013098">
    <property type="entry name" value="Ig_I-set"/>
</dbReference>
<feature type="compositionally biased region" description="Basic and acidic residues" evidence="18">
    <location>
        <begin position="1074"/>
        <end position="1094"/>
    </location>
</feature>
<dbReference type="Gene3D" id="2.60.40.10">
    <property type="entry name" value="Immunoglobulins"/>
    <property type="match status" value="10"/>
</dbReference>
<evidence type="ECO:0000256" key="12">
    <source>
        <dbReference type="ARBA" id="ARBA00023180"/>
    </source>
</evidence>
<feature type="region of interest" description="Disordered" evidence="18">
    <location>
        <begin position="712"/>
        <end position="736"/>
    </location>
</feature>
<evidence type="ECO:0000256" key="19">
    <source>
        <dbReference type="SAM" id="Phobius"/>
    </source>
</evidence>
<evidence type="ECO:0000256" key="17">
    <source>
        <dbReference type="ARBA" id="ARBA00074488"/>
    </source>
</evidence>
<dbReference type="InterPro" id="IPR036116">
    <property type="entry name" value="FN3_sf"/>
</dbReference>
<feature type="chain" id="PRO_5027878861" description="Neural cell adhesion molecule L1" evidence="20">
    <location>
        <begin position="27"/>
        <end position="1178"/>
    </location>
</feature>
<dbReference type="SMART" id="SM00060">
    <property type="entry name" value="FN3"/>
    <property type="match status" value="4"/>
</dbReference>
<feature type="transmembrane region" description="Helical" evidence="19">
    <location>
        <begin position="1044"/>
        <end position="1065"/>
    </location>
</feature>
<dbReference type="InterPro" id="IPR026966">
    <property type="entry name" value="Neurofascin/L1/NrCAM_C"/>
</dbReference>
<keyword evidence="10 19" id="KW-0472">Membrane</keyword>
<dbReference type="InterPro" id="IPR003599">
    <property type="entry name" value="Ig_sub"/>
</dbReference>
<dbReference type="FunFam" id="2.60.40.10:FF:000114">
    <property type="entry name" value="Neuronal cell adhesion molecule"/>
    <property type="match status" value="1"/>
</dbReference>
<feature type="compositionally biased region" description="Polar residues" evidence="18">
    <location>
        <begin position="1161"/>
        <end position="1178"/>
    </location>
</feature>
<dbReference type="FunFam" id="2.60.40.10:FF:000238">
    <property type="entry name" value="Neuronal cell adhesion molecule"/>
    <property type="match status" value="1"/>
</dbReference>
<dbReference type="AlphaFoldDB" id="A0A6P6K014"/>
<evidence type="ECO:0000256" key="2">
    <source>
        <dbReference type="ARBA" id="ARBA00004624"/>
    </source>
</evidence>
<dbReference type="GO" id="GO:0005886">
    <property type="term" value="C:plasma membrane"/>
    <property type="evidence" value="ECO:0007669"/>
    <property type="project" value="UniProtKB-SubCell"/>
</dbReference>
<feature type="domain" description="Ig-like" evidence="21">
    <location>
        <begin position="259"/>
        <end position="349"/>
    </location>
</feature>
<dbReference type="FunFam" id="2.60.40.10:FF:000038">
    <property type="entry name" value="Neuronal cell adhesion molecule"/>
    <property type="match status" value="1"/>
</dbReference>
<keyword evidence="4" id="KW-1003">Cell membrane</keyword>
<feature type="domain" description="Ig-like" evidence="21">
    <location>
        <begin position="135"/>
        <end position="225"/>
    </location>
</feature>
<dbReference type="SMART" id="SM00409">
    <property type="entry name" value="IG"/>
    <property type="match status" value="6"/>
</dbReference>
<name>A0A6P6K014_CARAU</name>
<keyword evidence="23" id="KW-1185">Reference proteome</keyword>
<feature type="domain" description="Fibronectin type-III" evidence="22">
    <location>
        <begin position="629"/>
        <end position="724"/>
    </location>
</feature>
<comment type="function">
    <text evidence="15">Neural cell adhesion molecule involved in the dynamics of cell adhesion and in the generation of transmembrane signals at tyrosine kinase receptors. During brain development, critical in multiple processes, including neuronal migration, axonal growth and fasciculation, and synaptogenesis. In the mature brain, plays a role in the dynamics of neuronal structure and function, including synaptic plasticity.</text>
</comment>
<keyword evidence="7" id="KW-0677">Repeat</keyword>
<organism evidence="23 24">
    <name type="scientific">Carassius auratus</name>
    <name type="common">Goldfish</name>
    <dbReference type="NCBI Taxonomy" id="7957"/>
    <lineage>
        <taxon>Eukaryota</taxon>
        <taxon>Metazoa</taxon>
        <taxon>Chordata</taxon>
        <taxon>Craniata</taxon>
        <taxon>Vertebrata</taxon>
        <taxon>Euteleostomi</taxon>
        <taxon>Actinopterygii</taxon>
        <taxon>Neopterygii</taxon>
        <taxon>Teleostei</taxon>
        <taxon>Ostariophysi</taxon>
        <taxon>Cypriniformes</taxon>
        <taxon>Cyprinidae</taxon>
        <taxon>Cyprininae</taxon>
        <taxon>Carassius</taxon>
    </lineage>
</organism>
<evidence type="ECO:0000259" key="21">
    <source>
        <dbReference type="PROSITE" id="PS50835"/>
    </source>
</evidence>
<dbReference type="InterPro" id="IPR007110">
    <property type="entry name" value="Ig-like_dom"/>
</dbReference>
<dbReference type="PANTHER" id="PTHR44170:SF15">
    <property type="entry name" value="NEURONAL CELL ADHESION MOLECULE"/>
    <property type="match status" value="1"/>
</dbReference>
<dbReference type="InterPro" id="IPR013783">
    <property type="entry name" value="Ig-like_fold"/>
</dbReference>
<dbReference type="PANTHER" id="PTHR44170">
    <property type="entry name" value="PROTEIN SIDEKICK"/>
    <property type="match status" value="1"/>
</dbReference>
<evidence type="ECO:0000256" key="13">
    <source>
        <dbReference type="ARBA" id="ARBA00023273"/>
    </source>
</evidence>
<accession>A0A6P6K014</accession>
<feature type="domain" description="Ig-like" evidence="21">
    <location>
        <begin position="535"/>
        <end position="622"/>
    </location>
</feature>
<evidence type="ECO:0000256" key="4">
    <source>
        <dbReference type="ARBA" id="ARBA00022475"/>
    </source>
</evidence>
<dbReference type="FunFam" id="2.60.40.10:FF:000028">
    <property type="entry name" value="Neuronal cell adhesion molecule"/>
    <property type="match status" value="1"/>
</dbReference>
<dbReference type="SUPFAM" id="SSF49265">
    <property type="entry name" value="Fibronectin type III"/>
    <property type="match status" value="2"/>
</dbReference>
<dbReference type="PROSITE" id="PS50835">
    <property type="entry name" value="IG_LIKE"/>
    <property type="match status" value="6"/>
</dbReference>
<reference evidence="24" key="1">
    <citation type="submission" date="2025-08" db="UniProtKB">
        <authorList>
            <consortium name="RefSeq"/>
        </authorList>
    </citation>
    <scope>IDENTIFICATION</scope>
    <source>
        <strain evidence="24">Wakin</strain>
        <tissue evidence="24">Muscle</tissue>
    </source>
</reference>
<dbReference type="FunFam" id="2.60.40.10:FF:000057">
    <property type="entry name" value="neural cell adhesion molecule L1"/>
    <property type="match status" value="1"/>
</dbReference>
<keyword evidence="8" id="KW-0130">Cell adhesion</keyword>
<evidence type="ECO:0000256" key="18">
    <source>
        <dbReference type="SAM" id="MobiDB-lite"/>
    </source>
</evidence>
<dbReference type="FunFam" id="2.60.40.10:FF:000005">
    <property type="entry name" value="Neuronal cell adhesion molecule"/>
    <property type="match status" value="1"/>
</dbReference>
<keyword evidence="5 19" id="KW-0812">Transmembrane</keyword>
<evidence type="ECO:0000313" key="23">
    <source>
        <dbReference type="Proteomes" id="UP000515129"/>
    </source>
</evidence>
<keyword evidence="12" id="KW-0325">Glycoprotein</keyword>
<dbReference type="RefSeq" id="XP_026065561.1">
    <property type="nucleotide sequence ID" value="XM_026209776.1"/>
</dbReference>
<evidence type="ECO:0000256" key="7">
    <source>
        <dbReference type="ARBA" id="ARBA00022737"/>
    </source>
</evidence>
<evidence type="ECO:0000259" key="22">
    <source>
        <dbReference type="PROSITE" id="PS50853"/>
    </source>
</evidence>
<feature type="domain" description="Fibronectin type-III" evidence="22">
    <location>
        <begin position="729"/>
        <end position="823"/>
    </location>
</feature>
<feature type="region of interest" description="Disordered" evidence="18">
    <location>
        <begin position="1074"/>
        <end position="1178"/>
    </location>
</feature>
<dbReference type="GO" id="GO:0030426">
    <property type="term" value="C:growth cone"/>
    <property type="evidence" value="ECO:0007669"/>
    <property type="project" value="UniProtKB-SubCell"/>
</dbReference>
<evidence type="ECO:0000256" key="9">
    <source>
        <dbReference type="ARBA" id="ARBA00022989"/>
    </source>
</evidence>
<dbReference type="InterPro" id="IPR003961">
    <property type="entry name" value="FN3_dom"/>
</dbReference>
<dbReference type="CDD" id="cd00063">
    <property type="entry name" value="FN3"/>
    <property type="match status" value="4"/>
</dbReference>
<keyword evidence="14" id="KW-0393">Immunoglobulin domain</keyword>
<evidence type="ECO:0000256" key="1">
    <source>
        <dbReference type="ARBA" id="ARBA00004251"/>
    </source>
</evidence>
<dbReference type="Pfam" id="PF13927">
    <property type="entry name" value="Ig_3"/>
    <property type="match status" value="3"/>
</dbReference>
<evidence type="ECO:0000256" key="8">
    <source>
        <dbReference type="ARBA" id="ARBA00022889"/>
    </source>
</evidence>
<evidence type="ECO:0000256" key="6">
    <source>
        <dbReference type="ARBA" id="ARBA00022729"/>
    </source>
</evidence>
<dbReference type="SUPFAM" id="SSF48726">
    <property type="entry name" value="Immunoglobulin"/>
    <property type="match status" value="6"/>
</dbReference>
<evidence type="ECO:0000256" key="20">
    <source>
        <dbReference type="SAM" id="SignalP"/>
    </source>
</evidence>
<evidence type="ECO:0000313" key="24">
    <source>
        <dbReference type="RefSeq" id="XP_026065561.1"/>
    </source>
</evidence>
<comment type="subunit">
    <text evidence="16">Interacts with SHTN1; the interaction occurs in axonal growth cones. Interacts with isoform 2 of BSG.</text>
</comment>
<dbReference type="GO" id="GO:0098632">
    <property type="term" value="F:cell-cell adhesion mediator activity"/>
    <property type="evidence" value="ECO:0007669"/>
    <property type="project" value="TreeGrafter"/>
</dbReference>
<feature type="domain" description="Fibronectin type-III" evidence="22">
    <location>
        <begin position="934"/>
        <end position="1030"/>
    </location>
</feature>
<dbReference type="GO" id="GO:0007411">
    <property type="term" value="P:axon guidance"/>
    <property type="evidence" value="ECO:0007669"/>
    <property type="project" value="TreeGrafter"/>
</dbReference>
<sequence length="1178" mass="130645">MDRKRSCTLCGGAVMLLLLLGHMTNALEVPLDLPQPPTITHQSPKDYIIDPRENIIIHCEAKGKPHPSFSWTRNGTHFDVEKDSKVIMKPNSGTLVIDISGEKAEAYEGVYQCIARNEHGSALSNNIVIRQSRSPLWSKEKVEPITVQRGMSLVLQCRPPAGLPPPIIFWMDNNFQRLPQNSRVSQALNGDLYFSNVLMDDNRNDYICYARFPHTQTIQQKQPITVNVLDIEAMNDTVLAAFLNGSDFWGDSPSGERAPTFMQPPGMHSTSMVLKGDTLQLECLADGLPTPDISWSKVNGELPSGRFSFHSFQKTLKITEVTDADGGDYRCLARNRLGSNHHIITVVVRAAPFWISAPQNLILAPKESGMLTCRADGNPKPTVTWSVNGIPIENSHKDPSRKIENGNIILSDVQTGSSAVYQCNASNEYGYLLGNAFVSVLAEPPRVLTPPNHVYSVITNSRALLDCASFGSPLPKITWFKNGQSVLDGDLYIIHKNNTLEINVARPVHSGKYTCIASNSLGNKENHVYLEVKEPTRILRQPEYKVVQRNSVAEFECKVKHDPTLIPSMIWLKDNMELPDDSRFEVGSDSLTIRDVREDDEGNYTCIRNTTLDQDSASAMLTVVEQPDPPTDLELTDQREHSVRLTWTPGYENNSPIQLFLIQYEDSLHKPGVWVNMTEVSGTRTTVNLELSPYVYYSFRVLALNEVGLSQPSAPSRQYRTNPAQPDVNPSDVEVVGTSPDSLTITWRELTGLESNGPGLQYNVSWRQKDVDQQWNSLSLANVSQYVVTGTPTFTPYEVTVQAVNDYGPGPTPEVVLGYSGEDLPTMAPENVKVSVQNGTMAVVSWDAVPLSTVQGRLNGYKVSYWKLRSLHKQDPEPKKPQELIFQENETESLLLGLHPYSQYNLNIRAFNGKGDGPSSPNQIFETPEGVPGPPADLKVENLNLDSLVVKWAPPVEYNGHLTGYLFKYQPINTTDELGPLKELLLAANETSVTLDNLKHSTRYKFYLNAKTVKGYGPTVTEEGVTIMDEAMTSKQVDIATQGWFIGLMCAIALLILVLLIVCFIKRNKGGKYPVKEKEDAHQDPEIQPMKDDDGTFGEYSDTEDHKPLKGSRTPSNGTVKKDDSDDSLVDYGEGGDGQFNEDGSFIGQYSGKKEKDTAEGNESSEAPSPVNAMNSFV</sequence>
<protein>
    <recommendedName>
        <fullName evidence="17">Neural cell adhesion molecule L1</fullName>
    </recommendedName>
</protein>
<dbReference type="Pfam" id="PF13882">
    <property type="entry name" value="Bravo_FIGEY"/>
    <property type="match status" value="1"/>
</dbReference>
<feature type="compositionally biased region" description="Polar residues" evidence="18">
    <location>
        <begin position="712"/>
        <end position="724"/>
    </location>
</feature>
<dbReference type="FunFam" id="2.60.40.10:FF:000078">
    <property type="entry name" value="Neuronal cell adhesion molecule"/>
    <property type="match status" value="1"/>
</dbReference>
<evidence type="ECO:0000256" key="3">
    <source>
        <dbReference type="ARBA" id="ARBA00008588"/>
    </source>
</evidence>
<proteinExistence type="inferred from homology"/>
<feature type="domain" description="Ig-like" evidence="21">
    <location>
        <begin position="37"/>
        <end position="124"/>
    </location>
</feature>
<dbReference type="SMART" id="SM00408">
    <property type="entry name" value="IGc2"/>
    <property type="match status" value="6"/>
</dbReference>
<dbReference type="GO" id="GO:0007420">
    <property type="term" value="P:brain development"/>
    <property type="evidence" value="ECO:0007669"/>
    <property type="project" value="TreeGrafter"/>
</dbReference>